<sequence length="313" mass="33278">MAKSPVSQGRVLVLLNAASGTGIDAETLGYLRAHASARVGTYELVVVDEPDASSLLARARHELDRGVIAVVVRGGDGMVQLGVNLVAGTRIPLGIVPAGSGNDFARSAGIPYSRRSRTEQLDRLLRALEHPDAFTESVDAMRVRCGDREVWAANSVNFGFDALVNERANVLRRVPGTLRYIAAILLVTGSFEAREFVVAFDDEDAATREVTLVAALNGKSMGGGIKVAPQADLADGLLDVLTVASLPRIGFLAVFPSAMIGMHTLLPQVALRRVRRMKVVGPAELPVYADGEPLGHGGFEVEVVPGAWRLLRA</sequence>
<evidence type="ECO:0000256" key="4">
    <source>
        <dbReference type="ARBA" id="ARBA00022741"/>
    </source>
</evidence>
<dbReference type="Gene3D" id="2.60.200.40">
    <property type="match status" value="1"/>
</dbReference>
<comment type="caution">
    <text evidence="10">The sequence shown here is derived from an EMBL/GenBank/DDBJ whole genome shotgun (WGS) entry which is preliminary data.</text>
</comment>
<comment type="similarity">
    <text evidence="2">Belongs to the diacylglycerol/lipid kinase family.</text>
</comment>
<evidence type="ECO:0000256" key="6">
    <source>
        <dbReference type="ARBA" id="ARBA00022840"/>
    </source>
</evidence>
<accession>A0A3P3VZH1</accession>
<dbReference type="InterPro" id="IPR001206">
    <property type="entry name" value="Diacylglycerol_kinase_cat_dom"/>
</dbReference>
<keyword evidence="7" id="KW-0444">Lipid biosynthesis</keyword>
<dbReference type="Proteomes" id="UP000274391">
    <property type="component" value="Unassembled WGS sequence"/>
</dbReference>
<evidence type="ECO:0000256" key="1">
    <source>
        <dbReference type="ARBA" id="ARBA00001946"/>
    </source>
</evidence>
<reference evidence="10 11" key="1">
    <citation type="submission" date="2018-11" db="EMBL/GenBank/DDBJ databases">
        <title>YIM 102482-1 draft genome.</title>
        <authorList>
            <person name="Li G."/>
            <person name="Jiang Y."/>
        </authorList>
    </citation>
    <scope>NUCLEOTIDE SEQUENCE [LARGE SCALE GENOMIC DNA]</scope>
    <source>
        <strain evidence="10 11">YIM 102482-1</strain>
    </source>
</reference>
<keyword evidence="7" id="KW-0443">Lipid metabolism</keyword>
<dbReference type="EMBL" id="RQVS01000002">
    <property type="protein sequence ID" value="RRJ88211.1"/>
    <property type="molecule type" value="Genomic_DNA"/>
</dbReference>
<evidence type="ECO:0000256" key="2">
    <source>
        <dbReference type="ARBA" id="ARBA00005983"/>
    </source>
</evidence>
<dbReference type="Pfam" id="PF00781">
    <property type="entry name" value="DAGK_cat"/>
    <property type="match status" value="1"/>
</dbReference>
<keyword evidence="5 10" id="KW-0418">Kinase</keyword>
<dbReference type="PANTHER" id="PTHR12358">
    <property type="entry name" value="SPHINGOSINE KINASE"/>
    <property type="match status" value="1"/>
</dbReference>
<dbReference type="SUPFAM" id="SSF111331">
    <property type="entry name" value="NAD kinase/diacylglycerol kinase-like"/>
    <property type="match status" value="1"/>
</dbReference>
<evidence type="ECO:0000313" key="11">
    <source>
        <dbReference type="Proteomes" id="UP000274391"/>
    </source>
</evidence>
<evidence type="ECO:0000256" key="3">
    <source>
        <dbReference type="ARBA" id="ARBA00022679"/>
    </source>
</evidence>
<dbReference type="InterPro" id="IPR016064">
    <property type="entry name" value="NAD/diacylglycerol_kinase_sf"/>
</dbReference>
<evidence type="ECO:0000256" key="8">
    <source>
        <dbReference type="ARBA" id="ARBA00023264"/>
    </source>
</evidence>
<keyword evidence="4" id="KW-0547">Nucleotide-binding</keyword>
<dbReference type="GO" id="GO:0005886">
    <property type="term" value="C:plasma membrane"/>
    <property type="evidence" value="ECO:0007669"/>
    <property type="project" value="TreeGrafter"/>
</dbReference>
<proteinExistence type="inferred from homology"/>
<dbReference type="InterPro" id="IPR017438">
    <property type="entry name" value="ATP-NAD_kinase_N"/>
</dbReference>
<evidence type="ECO:0000256" key="7">
    <source>
        <dbReference type="ARBA" id="ARBA00023209"/>
    </source>
</evidence>
<dbReference type="GO" id="GO:0004143">
    <property type="term" value="F:ATP-dependent diacylglycerol kinase activity"/>
    <property type="evidence" value="ECO:0007669"/>
    <property type="project" value="TreeGrafter"/>
</dbReference>
<dbReference type="InterPro" id="IPR045540">
    <property type="entry name" value="YegS/DAGK_C"/>
</dbReference>
<keyword evidence="7" id="KW-0594">Phospholipid biosynthesis</keyword>
<dbReference type="GO" id="GO:0008654">
    <property type="term" value="P:phospholipid biosynthetic process"/>
    <property type="evidence" value="ECO:0007669"/>
    <property type="project" value="UniProtKB-KW"/>
</dbReference>
<name>A0A3P3VZH1_9MICO</name>
<dbReference type="Pfam" id="PF19279">
    <property type="entry name" value="YegS_C"/>
    <property type="match status" value="1"/>
</dbReference>
<dbReference type="GO" id="GO:0005524">
    <property type="term" value="F:ATP binding"/>
    <property type="evidence" value="ECO:0007669"/>
    <property type="project" value="UniProtKB-KW"/>
</dbReference>
<evidence type="ECO:0000256" key="5">
    <source>
        <dbReference type="ARBA" id="ARBA00022777"/>
    </source>
</evidence>
<feature type="domain" description="DAGKc" evidence="9">
    <location>
        <begin position="6"/>
        <end position="147"/>
    </location>
</feature>
<dbReference type="Gene3D" id="3.40.50.10330">
    <property type="entry name" value="Probable inorganic polyphosphate/atp-NAD kinase, domain 1"/>
    <property type="match status" value="1"/>
</dbReference>
<gene>
    <name evidence="10" type="ORF">EG850_01840</name>
</gene>
<dbReference type="PANTHER" id="PTHR12358:SF106">
    <property type="entry name" value="LIPID KINASE YEGS"/>
    <property type="match status" value="1"/>
</dbReference>
<dbReference type="PROSITE" id="PS50146">
    <property type="entry name" value="DAGK"/>
    <property type="match status" value="1"/>
</dbReference>
<keyword evidence="6" id="KW-0067">ATP-binding</keyword>
<dbReference type="AlphaFoldDB" id="A0A3P3VZH1"/>
<dbReference type="InterPro" id="IPR050187">
    <property type="entry name" value="Lipid_Phosphate_FormReg"/>
</dbReference>
<keyword evidence="8" id="KW-1208">Phospholipid metabolism</keyword>
<keyword evidence="3" id="KW-0808">Transferase</keyword>
<evidence type="ECO:0000313" key="10">
    <source>
        <dbReference type="EMBL" id="RRJ88211.1"/>
    </source>
</evidence>
<comment type="cofactor">
    <cofactor evidence="1">
        <name>Mg(2+)</name>
        <dbReference type="ChEBI" id="CHEBI:18420"/>
    </cofactor>
</comment>
<dbReference type="RefSeq" id="WP_124969271.1">
    <property type="nucleotide sequence ID" value="NZ_RQVS01000002.1"/>
</dbReference>
<keyword evidence="11" id="KW-1185">Reference proteome</keyword>
<dbReference type="SMART" id="SM00046">
    <property type="entry name" value="DAGKc"/>
    <property type="match status" value="1"/>
</dbReference>
<organism evidence="10 11">
    <name type="scientific">Gulosibacter macacae</name>
    <dbReference type="NCBI Taxonomy" id="2488791"/>
    <lineage>
        <taxon>Bacteria</taxon>
        <taxon>Bacillati</taxon>
        <taxon>Actinomycetota</taxon>
        <taxon>Actinomycetes</taxon>
        <taxon>Micrococcales</taxon>
        <taxon>Microbacteriaceae</taxon>
        <taxon>Gulosibacter</taxon>
    </lineage>
</organism>
<evidence type="ECO:0000259" key="9">
    <source>
        <dbReference type="PROSITE" id="PS50146"/>
    </source>
</evidence>
<protein>
    <submittedName>
        <fullName evidence="10">Sphingosine kinase</fullName>
    </submittedName>
</protein>
<dbReference type="OrthoDB" id="142078at2"/>